<gene>
    <name evidence="2" type="ORF">MUDAN_MDHGFNIF_02142</name>
</gene>
<dbReference type="RefSeq" id="WP_130851337.1">
    <property type="nucleotide sequence ID" value="NZ_UYIG01000002.1"/>
</dbReference>
<protein>
    <recommendedName>
        <fullName evidence="1">DUF4097 domain-containing protein</fullName>
    </recommendedName>
</protein>
<dbReference type="Pfam" id="PF13349">
    <property type="entry name" value="DUF4097"/>
    <property type="match status" value="1"/>
</dbReference>
<dbReference type="OrthoDB" id="2321102at2"/>
<organism evidence="2 3">
    <name type="scientific">Lactiplantibacillus mudanjiangensis</name>
    <dbReference type="NCBI Taxonomy" id="1296538"/>
    <lineage>
        <taxon>Bacteria</taxon>
        <taxon>Bacillati</taxon>
        <taxon>Bacillota</taxon>
        <taxon>Bacilli</taxon>
        <taxon>Lactobacillales</taxon>
        <taxon>Lactobacillaceae</taxon>
        <taxon>Lactiplantibacillus</taxon>
    </lineage>
</organism>
<accession>A0A660E322</accession>
<keyword evidence="3" id="KW-1185">Reference proteome</keyword>
<name>A0A660E322_9LACO</name>
<dbReference type="AlphaFoldDB" id="A0A660E322"/>
<evidence type="ECO:0000259" key="1">
    <source>
        <dbReference type="Pfam" id="PF13349"/>
    </source>
</evidence>
<feature type="domain" description="DUF4097" evidence="1">
    <location>
        <begin position="54"/>
        <end position="309"/>
    </location>
</feature>
<dbReference type="EMBL" id="UYIG01000002">
    <property type="protein sequence ID" value="VDG27208.1"/>
    <property type="molecule type" value="Genomic_DNA"/>
</dbReference>
<proteinExistence type="predicted"/>
<sequence length="312" mass="34075">MRKTVKVGFILLVLGVLLAIFGIANQGLQTVYWANHRFRIAHQTTQTYHPKTIKSLTLATNLKVTVKSGNTATIKVTTNAIAAKKPRVTIKTGQVIIKSKVPEDISMVGFNLQPLATPRIVITVPRQTHLTKLTTTTDQGAVQLNDLTIKQLTLNNYGATRLRNVTTTKPLVAKPTSRLQLTNVTASSLKLTNSDARTAIANSHFQQQQSSLTTVSGAITISQTTFKQAQIKSGTGNITLSANQVQNKLTVTNRHGQIKAKVPRNTGIQATSTSGSLHIFNWHGHHHYRYRPNATSQYQLTTDTGRIAVSAN</sequence>
<reference evidence="2 3" key="1">
    <citation type="submission" date="2018-11" db="EMBL/GenBank/DDBJ databases">
        <authorList>
            <person name="Wuyts S."/>
        </authorList>
    </citation>
    <scope>NUCLEOTIDE SEQUENCE [LARGE SCALE GENOMIC DNA]</scope>
    <source>
        <strain evidence="2">Lactobacillus mudanjiangensis AMBF249</strain>
    </source>
</reference>
<dbReference type="Gene3D" id="2.160.20.120">
    <property type="match status" value="1"/>
</dbReference>
<dbReference type="Proteomes" id="UP000289996">
    <property type="component" value="Unassembled WGS sequence"/>
</dbReference>
<evidence type="ECO:0000313" key="3">
    <source>
        <dbReference type="Proteomes" id="UP000289996"/>
    </source>
</evidence>
<dbReference type="InterPro" id="IPR025164">
    <property type="entry name" value="Toastrack_DUF4097"/>
</dbReference>
<evidence type="ECO:0000313" key="2">
    <source>
        <dbReference type="EMBL" id="VDG27208.1"/>
    </source>
</evidence>